<evidence type="ECO:0000313" key="1">
    <source>
        <dbReference type="EMBL" id="SEB34095.1"/>
    </source>
</evidence>
<accession>A0A1H4IJP3</accession>
<gene>
    <name evidence="1" type="ORF">SAMN04490220_0084</name>
</gene>
<organism evidence="1 2">
    <name type="scientific">Rhodococcus jostii</name>
    <dbReference type="NCBI Taxonomy" id="132919"/>
    <lineage>
        <taxon>Bacteria</taxon>
        <taxon>Bacillati</taxon>
        <taxon>Actinomycetota</taxon>
        <taxon>Actinomycetes</taxon>
        <taxon>Mycobacteriales</taxon>
        <taxon>Nocardiaceae</taxon>
        <taxon>Rhodococcus</taxon>
    </lineage>
</organism>
<dbReference type="RefSeq" id="WP_073368998.1">
    <property type="nucleotide sequence ID" value="NZ_FNTL01000002.1"/>
</dbReference>
<dbReference type="Proteomes" id="UP000183407">
    <property type="component" value="Unassembled WGS sequence"/>
</dbReference>
<proteinExistence type="predicted"/>
<name>A0A1H4IJP3_RHOJO</name>
<dbReference type="EMBL" id="FNTL01000002">
    <property type="protein sequence ID" value="SEB34095.1"/>
    <property type="molecule type" value="Genomic_DNA"/>
</dbReference>
<dbReference type="OrthoDB" id="4485543at2"/>
<reference evidence="2" key="1">
    <citation type="submission" date="2016-10" db="EMBL/GenBank/DDBJ databases">
        <authorList>
            <person name="Varghese N."/>
        </authorList>
    </citation>
    <scope>NUCLEOTIDE SEQUENCE [LARGE SCALE GENOMIC DNA]</scope>
    <source>
        <strain evidence="2">DSM 44719</strain>
    </source>
</reference>
<protein>
    <submittedName>
        <fullName evidence="1">Uncharacterized protein</fullName>
    </submittedName>
</protein>
<evidence type="ECO:0000313" key="2">
    <source>
        <dbReference type="Proteomes" id="UP000183407"/>
    </source>
</evidence>
<dbReference type="AlphaFoldDB" id="A0A1H4IJP3"/>
<sequence length="85" mass="8917">MNSDSQAAVSGGDLTDDLLTRAVTEALAAGMSWAQLAAQLGVPPPVTYGHAAVTDHDWQEAIVAHENARAARLNAQALPRRPRAC</sequence>